<dbReference type="EMBL" id="FOFU01000001">
    <property type="protein sequence ID" value="SEP81039.1"/>
    <property type="molecule type" value="Genomic_DNA"/>
</dbReference>
<protein>
    <recommendedName>
        <fullName evidence="1">DUF3846 domain-containing protein</fullName>
    </recommendedName>
</protein>
<evidence type="ECO:0000313" key="3">
    <source>
        <dbReference type="Proteomes" id="UP000182360"/>
    </source>
</evidence>
<organism evidence="2 3">
    <name type="scientific">Treponema bryantii</name>
    <dbReference type="NCBI Taxonomy" id="163"/>
    <lineage>
        <taxon>Bacteria</taxon>
        <taxon>Pseudomonadati</taxon>
        <taxon>Spirochaetota</taxon>
        <taxon>Spirochaetia</taxon>
        <taxon>Spirochaetales</taxon>
        <taxon>Treponemataceae</taxon>
        <taxon>Treponema</taxon>
    </lineage>
</organism>
<name>A0A1H9AWP2_9SPIR</name>
<dbReference type="Pfam" id="PF12957">
    <property type="entry name" value="DUF3846"/>
    <property type="match status" value="1"/>
</dbReference>
<evidence type="ECO:0000259" key="1">
    <source>
        <dbReference type="Pfam" id="PF12957"/>
    </source>
</evidence>
<feature type="domain" description="DUF3846" evidence="1">
    <location>
        <begin position="40"/>
        <end position="139"/>
    </location>
</feature>
<accession>A0A1H9AWP2</accession>
<dbReference type="Proteomes" id="UP000182360">
    <property type="component" value="Unassembled WGS sequence"/>
</dbReference>
<dbReference type="AlphaFoldDB" id="A0A1H9AWP2"/>
<dbReference type="InterPro" id="IPR024559">
    <property type="entry name" value="DUF3846"/>
</dbReference>
<dbReference type="RefSeq" id="WP_074640578.1">
    <property type="nucleotide sequence ID" value="NZ_FOFU01000001.1"/>
</dbReference>
<gene>
    <name evidence="2" type="ORF">SAMN04487977_101494</name>
</gene>
<reference evidence="2 3" key="1">
    <citation type="submission" date="2016-10" db="EMBL/GenBank/DDBJ databases">
        <authorList>
            <person name="de Groot N.N."/>
        </authorList>
    </citation>
    <scope>NUCLEOTIDE SEQUENCE [LARGE SCALE GENOMIC DNA]</scope>
    <source>
        <strain evidence="2 3">B25</strain>
    </source>
</reference>
<keyword evidence="3" id="KW-1185">Reference proteome</keyword>
<evidence type="ECO:0000313" key="2">
    <source>
        <dbReference type="EMBL" id="SEP81039.1"/>
    </source>
</evidence>
<sequence>MKEETCEKVKEKLSEAENIVLQDYYELETGTGKPVIKGLLIDVYKMKGVNVVEFEDTLDNLYKLCDCELIDVTERKVGDNWYDFVVDDEGLYRQPAIPSVFDSNHQPMLVGNALICNHDEEDNLSSLTDEQIEDLKKRFCTAMVDDEDKTHILSVLIGAEYE</sequence>
<proteinExistence type="predicted"/>
<dbReference type="OrthoDB" id="961254at2"/>